<organism evidence="1">
    <name type="scientific">marine metagenome</name>
    <dbReference type="NCBI Taxonomy" id="408172"/>
    <lineage>
        <taxon>unclassified sequences</taxon>
        <taxon>metagenomes</taxon>
        <taxon>ecological metagenomes</taxon>
    </lineage>
</organism>
<proteinExistence type="predicted"/>
<gene>
    <name evidence="1" type="ORF">METZ01_LOCUS224569</name>
</gene>
<name>A0A382GA80_9ZZZZ</name>
<protein>
    <submittedName>
        <fullName evidence="1">Uncharacterized protein</fullName>
    </submittedName>
</protein>
<reference evidence="1" key="1">
    <citation type="submission" date="2018-05" db="EMBL/GenBank/DDBJ databases">
        <authorList>
            <person name="Lanie J.A."/>
            <person name="Ng W.-L."/>
            <person name="Kazmierczak K.M."/>
            <person name="Andrzejewski T.M."/>
            <person name="Davidsen T.M."/>
            <person name="Wayne K.J."/>
            <person name="Tettelin H."/>
            <person name="Glass J.I."/>
            <person name="Rusch D."/>
            <person name="Podicherti R."/>
            <person name="Tsui H.-C.T."/>
            <person name="Winkler M.E."/>
        </authorList>
    </citation>
    <scope>NUCLEOTIDE SEQUENCE</scope>
</reference>
<evidence type="ECO:0000313" key="1">
    <source>
        <dbReference type="EMBL" id="SVB71715.1"/>
    </source>
</evidence>
<dbReference type="EMBL" id="UINC01054245">
    <property type="protein sequence ID" value="SVB71715.1"/>
    <property type="molecule type" value="Genomic_DNA"/>
</dbReference>
<sequence length="95" mass="11479">MRKRLYKFSPDYKLKFSRILNALRLSTPAEGGWFLKVYENIGWFGTWKCFYESELYFGMEPWIGRLRKVAEEDENHATWKVYDLNGKLIEKEVFV</sequence>
<dbReference type="AlphaFoldDB" id="A0A382GA80"/>
<accession>A0A382GA80</accession>